<keyword evidence="2" id="KW-1185">Reference proteome</keyword>
<dbReference type="EMBL" id="JABMIG020000087">
    <property type="protein sequence ID" value="KAL3793809.1"/>
    <property type="molecule type" value="Genomic_DNA"/>
</dbReference>
<dbReference type="Proteomes" id="UP001516023">
    <property type="component" value="Unassembled WGS sequence"/>
</dbReference>
<name>A0ABD3Q055_9STRA</name>
<organism evidence="1 2">
    <name type="scientific">Cyclotella cryptica</name>
    <dbReference type="NCBI Taxonomy" id="29204"/>
    <lineage>
        <taxon>Eukaryota</taxon>
        <taxon>Sar</taxon>
        <taxon>Stramenopiles</taxon>
        <taxon>Ochrophyta</taxon>
        <taxon>Bacillariophyta</taxon>
        <taxon>Coscinodiscophyceae</taxon>
        <taxon>Thalassiosirophycidae</taxon>
        <taxon>Stephanodiscales</taxon>
        <taxon>Stephanodiscaceae</taxon>
        <taxon>Cyclotella</taxon>
    </lineage>
</organism>
<proteinExistence type="predicted"/>
<gene>
    <name evidence="1" type="ORF">HJC23_006169</name>
</gene>
<accession>A0ABD3Q055</accession>
<sequence>MDGGTSSSSSQTSRGLAAIASFNPFALFGKSFLP</sequence>
<protein>
    <recommendedName>
        <fullName evidence="3">Fucoxanthin chlorophyll a/c binding protein</fullName>
    </recommendedName>
</protein>
<comment type="caution">
    <text evidence="1">The sequence shown here is derived from an EMBL/GenBank/DDBJ whole genome shotgun (WGS) entry which is preliminary data.</text>
</comment>
<evidence type="ECO:0000313" key="2">
    <source>
        <dbReference type="Proteomes" id="UP001516023"/>
    </source>
</evidence>
<evidence type="ECO:0000313" key="1">
    <source>
        <dbReference type="EMBL" id="KAL3793809.1"/>
    </source>
</evidence>
<evidence type="ECO:0008006" key="3">
    <source>
        <dbReference type="Google" id="ProtNLM"/>
    </source>
</evidence>
<reference evidence="1 2" key="1">
    <citation type="journal article" date="2020" name="G3 (Bethesda)">
        <title>Improved Reference Genome for Cyclotella cryptica CCMP332, a Model for Cell Wall Morphogenesis, Salinity Adaptation, and Lipid Production in Diatoms (Bacillariophyta).</title>
        <authorList>
            <person name="Roberts W.R."/>
            <person name="Downey K.M."/>
            <person name="Ruck E.C."/>
            <person name="Traller J.C."/>
            <person name="Alverson A.J."/>
        </authorList>
    </citation>
    <scope>NUCLEOTIDE SEQUENCE [LARGE SCALE GENOMIC DNA]</scope>
    <source>
        <strain evidence="1 2">CCMP332</strain>
    </source>
</reference>
<dbReference type="AlphaFoldDB" id="A0ABD3Q055"/>